<dbReference type="EMBL" id="CP099489">
    <property type="protein sequence ID" value="USQ79769.1"/>
    <property type="molecule type" value="Genomic_DNA"/>
</dbReference>
<feature type="active site" description="Charge relay system" evidence="8">
    <location>
        <position position="586"/>
    </location>
</feature>
<dbReference type="Pfam" id="PF17766">
    <property type="entry name" value="fn3_6"/>
    <property type="match status" value="1"/>
</dbReference>
<dbReference type="InterPro" id="IPR034197">
    <property type="entry name" value="Peptidases_S8_3"/>
</dbReference>
<evidence type="ECO:0000256" key="9">
    <source>
        <dbReference type="RuleBase" id="RU003355"/>
    </source>
</evidence>
<keyword evidence="3 8" id="KW-0645">Protease</keyword>
<dbReference type="Gene3D" id="2.60.40.2310">
    <property type="match status" value="1"/>
</dbReference>
<feature type="domain" description="PA" evidence="12">
    <location>
        <begin position="434"/>
        <end position="506"/>
    </location>
</feature>
<dbReference type="InterPro" id="IPR007253">
    <property type="entry name" value="Cell_wall-bd_2"/>
</dbReference>
<feature type="domain" description="Subtilisin-like protease fibronectin type-III" evidence="14">
    <location>
        <begin position="686"/>
        <end position="780"/>
    </location>
</feature>
<evidence type="ECO:0000256" key="4">
    <source>
        <dbReference type="ARBA" id="ARBA00022729"/>
    </source>
</evidence>
<dbReference type="PROSITE" id="PS00136">
    <property type="entry name" value="SUBTILASE_ASP"/>
    <property type="match status" value="1"/>
</dbReference>
<dbReference type="Pfam" id="PF00082">
    <property type="entry name" value="Peptidase_S8"/>
    <property type="match status" value="1"/>
</dbReference>
<dbReference type="Gene3D" id="3.50.30.30">
    <property type="match status" value="1"/>
</dbReference>
<sequence>MRTANPGKRARIAAFAASAVVVSPLAIGTMSAQADVVTDLQPGETKTYIVQLADEPLVAFNGGDGLAATAPKAGEKVDVDSAAAQAYTSHLDAQRAEVLDTIGLSSSDVVTTYDTALSGFAVKMNNVEAAHMAKAPGVVQVWEDEVRHADTVQTPDYLGLSGEGGVWDTQFGGVDNAGDGIIVGVIDTGIDPNNPSFSGEGFGEAPEDWAGSCDEAGVDQYAAFECNNKIIGARFYGTDYGNPLIPEEFESARDYNGHGSHTAGTAAGNNDVPLSILGADLGNASGMAPAAQIAVYKGLWMTADGTGSGTTAGLVAAIDDAVADGVDVINYSISGSSTSIVGADEVAFLYAADAGIFVSTSAGNSGDTVGVSSVAHNAPWTMTVAASTHNRGAQNSVTLGDGASFDGVGYGGPLAATALVNAEDIPAEGADVAEANLCAPGTVDDAGAAGKIVVCTRGAYALVDKGTEVINSGGAGMIMINDPAGAAGQNAIIYGLPATHLTAEDGVLVKAYAATEGATAEFSATENTTVNAPEMASFSSYGPALAGGGDLLKPDITGPGVDIAAAYHADHSDPGQPTFDQISGTSMSAPHIAGLGALLKQQYPDWSPAAIKSAMMTTARDVDDAGDPIKLLGEEASPLNYGAGEVRPAPSYNPGLVYDAGWDEWLNYACSIGQATDCAEDIDPSDMNYPSISIGKLAGIQTVTRTVTDVTGEGGTYTAEVEAPEGLTVTVEPSTIEVPANGTASFEVTIEAATAEVDTYHFAQLRLVNGDIVVESPIAVQPTALAAPAEVSGTVGEGGTVERQGGADRYETATLVAAQFADDADTVYIATGDEYADALAGSAPAAGGITPGIAPAEALAAAPVLLSRPDHLPAVTAEALEAIKPSNIVLLGGNSAIDDATAAEIAEFGEVTRVEGANRYETSVSIAQMYGAVDKVYVASGENYPDALTGAALAGHEGYPVVLTQNDNVPNVLTDYLASEDAAGAEVVVLGGSVAVSDAVTEELGATRLAGDDRWGTAVEISKAFGVDSPETTLIASGQNWPDALSGSALAASVGVPVLLTQSDNLPNPIGDELERLTSQGAMLLGGLQAVGQQPEDEVRAIVEGEGQSVSYEAVTGFEGTITAEVDGLVAAEVLPVEVTSDGPGGGAGIADVIVPVTVPEGTSTLRVSTFAAETDPADIDIDLYLANSEGAVIAQSAVGGSDESITLHGVDPGEYLVALDYWDGAAGATATVPTYVWTVGDAAEGNLTITPESADATIGGVVDYTAAWSGLEAGVRYLGAVNYSDGTDPVGKTLVSINP</sequence>
<evidence type="ECO:0000256" key="7">
    <source>
        <dbReference type="ARBA" id="ARBA00023180"/>
    </source>
</evidence>
<dbReference type="PROSITE" id="PS00138">
    <property type="entry name" value="SUBTILASE_SER"/>
    <property type="match status" value="1"/>
</dbReference>
<keyword evidence="6 8" id="KW-0720">Serine protease</keyword>
<dbReference type="InterPro" id="IPR023828">
    <property type="entry name" value="Peptidase_S8_Ser-AS"/>
</dbReference>
<evidence type="ECO:0000256" key="5">
    <source>
        <dbReference type="ARBA" id="ARBA00022801"/>
    </source>
</evidence>
<reference evidence="15" key="1">
    <citation type="submission" date="2022-06" db="EMBL/GenBank/DDBJ databases">
        <title>Ornithinimicrobium HY1793.</title>
        <authorList>
            <person name="Huang Y."/>
        </authorList>
    </citation>
    <scope>NUCLEOTIDE SEQUENCE</scope>
    <source>
        <strain evidence="15">HY1793</strain>
    </source>
</reference>
<feature type="active site" description="Charge relay system" evidence="8">
    <location>
        <position position="187"/>
    </location>
</feature>
<name>A0ABY4YSQ7_9MICO</name>
<evidence type="ECO:0000256" key="1">
    <source>
        <dbReference type="ARBA" id="ARBA00004613"/>
    </source>
</evidence>
<comment type="similarity">
    <text evidence="2 8 9">Belongs to the peptidase S8 family.</text>
</comment>
<dbReference type="RefSeq" id="WP_252592873.1">
    <property type="nucleotide sequence ID" value="NZ_CP099489.1"/>
</dbReference>
<dbReference type="Pfam" id="PF05922">
    <property type="entry name" value="Inhibitor_I9"/>
    <property type="match status" value="1"/>
</dbReference>
<evidence type="ECO:0000256" key="3">
    <source>
        <dbReference type="ARBA" id="ARBA00022670"/>
    </source>
</evidence>
<evidence type="ECO:0000256" key="2">
    <source>
        <dbReference type="ARBA" id="ARBA00011073"/>
    </source>
</evidence>
<evidence type="ECO:0000259" key="12">
    <source>
        <dbReference type="Pfam" id="PF02225"/>
    </source>
</evidence>
<feature type="active site" description="Charge relay system" evidence="8">
    <location>
        <position position="258"/>
    </location>
</feature>
<dbReference type="Gene3D" id="2.60.120.380">
    <property type="match status" value="1"/>
</dbReference>
<evidence type="ECO:0000256" key="6">
    <source>
        <dbReference type="ARBA" id="ARBA00022825"/>
    </source>
</evidence>
<dbReference type="InterPro" id="IPR023827">
    <property type="entry name" value="Peptidase_S8_Asp-AS"/>
</dbReference>
<dbReference type="Pfam" id="PF02225">
    <property type="entry name" value="PA"/>
    <property type="match status" value="1"/>
</dbReference>
<dbReference type="SUPFAM" id="SSF52743">
    <property type="entry name" value="Subtilisin-like"/>
    <property type="match status" value="1"/>
</dbReference>
<dbReference type="InterPro" id="IPR010259">
    <property type="entry name" value="S8pro/Inhibitor_I9"/>
</dbReference>
<comment type="subcellular location">
    <subcellularLocation>
        <location evidence="1">Secreted</location>
    </subcellularLocation>
</comment>
<dbReference type="PRINTS" id="PR00723">
    <property type="entry name" value="SUBTILISIN"/>
</dbReference>
<dbReference type="Gene3D" id="3.40.50.12090">
    <property type="match status" value="1"/>
</dbReference>
<keyword evidence="7" id="KW-0325">Glycoprotein</keyword>
<evidence type="ECO:0000259" key="11">
    <source>
        <dbReference type="Pfam" id="PF00082"/>
    </source>
</evidence>
<feature type="chain" id="PRO_5045504083" evidence="10">
    <location>
        <begin position="35"/>
        <end position="1300"/>
    </location>
</feature>
<evidence type="ECO:0000313" key="16">
    <source>
        <dbReference type="Proteomes" id="UP001056455"/>
    </source>
</evidence>
<dbReference type="Gene3D" id="3.40.50.200">
    <property type="entry name" value="Peptidase S8/S53 domain"/>
    <property type="match status" value="1"/>
</dbReference>
<proteinExistence type="inferred from homology"/>
<dbReference type="CDD" id="cd02120">
    <property type="entry name" value="PA_subtilisin_like"/>
    <property type="match status" value="1"/>
</dbReference>
<dbReference type="Gene3D" id="3.30.70.80">
    <property type="entry name" value="Peptidase S8 propeptide/proteinase inhibitor I9"/>
    <property type="match status" value="1"/>
</dbReference>
<dbReference type="InterPro" id="IPR015500">
    <property type="entry name" value="Peptidase_S8_subtilisin-rel"/>
</dbReference>
<dbReference type="InterPro" id="IPR000209">
    <property type="entry name" value="Peptidase_S8/S53_dom"/>
</dbReference>
<dbReference type="Proteomes" id="UP001056455">
    <property type="component" value="Chromosome"/>
</dbReference>
<dbReference type="InterPro" id="IPR045051">
    <property type="entry name" value="SBT"/>
</dbReference>
<evidence type="ECO:0000259" key="13">
    <source>
        <dbReference type="Pfam" id="PF05922"/>
    </source>
</evidence>
<dbReference type="CDD" id="cd04852">
    <property type="entry name" value="Peptidases_S8_3"/>
    <property type="match status" value="1"/>
</dbReference>
<dbReference type="InterPro" id="IPR003137">
    <property type="entry name" value="PA_domain"/>
</dbReference>
<feature type="signal peptide" evidence="10">
    <location>
        <begin position="1"/>
        <end position="34"/>
    </location>
</feature>
<dbReference type="InterPro" id="IPR037045">
    <property type="entry name" value="S8pro/Inhibitor_I9_sf"/>
</dbReference>
<feature type="domain" description="Peptidase S8/S53" evidence="11">
    <location>
        <begin position="178"/>
        <end position="625"/>
    </location>
</feature>
<dbReference type="Pfam" id="PF04122">
    <property type="entry name" value="CW_binding_2"/>
    <property type="match status" value="3"/>
</dbReference>
<dbReference type="PANTHER" id="PTHR10795">
    <property type="entry name" value="PROPROTEIN CONVERTASE SUBTILISIN/KEXIN"/>
    <property type="match status" value="1"/>
</dbReference>
<organism evidence="15 16">
    <name type="scientific">Ornithinimicrobium faecis</name>
    <dbReference type="NCBI Taxonomy" id="2934158"/>
    <lineage>
        <taxon>Bacteria</taxon>
        <taxon>Bacillati</taxon>
        <taxon>Actinomycetota</taxon>
        <taxon>Actinomycetes</taxon>
        <taxon>Micrococcales</taxon>
        <taxon>Ornithinimicrobiaceae</taxon>
        <taxon>Ornithinimicrobium</taxon>
    </lineage>
</organism>
<accession>A0ABY4YSQ7</accession>
<dbReference type="InterPro" id="IPR041469">
    <property type="entry name" value="Subtilisin-like_FN3"/>
</dbReference>
<evidence type="ECO:0000256" key="10">
    <source>
        <dbReference type="SAM" id="SignalP"/>
    </source>
</evidence>
<keyword evidence="16" id="KW-1185">Reference proteome</keyword>
<protein>
    <submittedName>
        <fullName evidence="15">S8 family serine peptidase</fullName>
    </submittedName>
</protein>
<evidence type="ECO:0000259" key="14">
    <source>
        <dbReference type="Pfam" id="PF17766"/>
    </source>
</evidence>
<keyword evidence="4 10" id="KW-0732">Signal</keyword>
<evidence type="ECO:0000256" key="8">
    <source>
        <dbReference type="PROSITE-ProRule" id="PRU01240"/>
    </source>
</evidence>
<evidence type="ECO:0000313" key="15">
    <source>
        <dbReference type="EMBL" id="USQ79769.1"/>
    </source>
</evidence>
<feature type="domain" description="Inhibitor I9" evidence="13">
    <location>
        <begin position="47"/>
        <end position="149"/>
    </location>
</feature>
<keyword evidence="5 8" id="KW-0378">Hydrolase</keyword>
<gene>
    <name evidence="15" type="ORF">NF556_19625</name>
</gene>
<dbReference type="PROSITE" id="PS51892">
    <property type="entry name" value="SUBTILASE"/>
    <property type="match status" value="1"/>
</dbReference>
<dbReference type="InterPro" id="IPR036852">
    <property type="entry name" value="Peptidase_S8/S53_dom_sf"/>
</dbReference>